<sequence>MPRLSSLPPRLAAAPLAVGYATPEDAERARDRARVQGNNLRRLYRTKRWRETRLEVLERDGWTCRQTGILLVGQYPAADSPVIDHINKPDGNLALFWDLANLQAVSKAWHDSEKQRQERAAAALAPR</sequence>
<name>A0ABW1YU81_9RHOB</name>
<organism evidence="1 2">
    <name type="scientific">Sulfitobacter profundi</name>
    <dbReference type="NCBI Taxonomy" id="2679961"/>
    <lineage>
        <taxon>Bacteria</taxon>
        <taxon>Pseudomonadati</taxon>
        <taxon>Pseudomonadota</taxon>
        <taxon>Alphaproteobacteria</taxon>
        <taxon>Rhodobacterales</taxon>
        <taxon>Roseobacteraceae</taxon>
        <taxon>Sulfitobacter</taxon>
    </lineage>
</organism>
<keyword evidence="2" id="KW-1185">Reference proteome</keyword>
<dbReference type="RefSeq" id="WP_132447002.1">
    <property type="nucleotide sequence ID" value="NZ_JBHSWA010000001.1"/>
</dbReference>
<proteinExistence type="predicted"/>
<reference evidence="2" key="1">
    <citation type="journal article" date="2019" name="Int. J. Syst. Evol. Microbiol.">
        <title>The Global Catalogue of Microorganisms (GCM) 10K type strain sequencing project: providing services to taxonomists for standard genome sequencing and annotation.</title>
        <authorList>
            <consortium name="The Broad Institute Genomics Platform"/>
            <consortium name="The Broad Institute Genome Sequencing Center for Infectious Disease"/>
            <person name="Wu L."/>
            <person name="Ma J."/>
        </authorList>
    </citation>
    <scope>NUCLEOTIDE SEQUENCE [LARGE SCALE GENOMIC DNA]</scope>
    <source>
        <strain evidence="2">NBRC 111368</strain>
    </source>
</reference>
<keyword evidence="1" id="KW-0540">Nuclease</keyword>
<dbReference type="Proteomes" id="UP001596403">
    <property type="component" value="Unassembled WGS sequence"/>
</dbReference>
<comment type="caution">
    <text evidence="1">The sequence shown here is derived from an EMBL/GenBank/DDBJ whole genome shotgun (WGS) entry which is preliminary data.</text>
</comment>
<evidence type="ECO:0000313" key="1">
    <source>
        <dbReference type="EMBL" id="MFC6640831.1"/>
    </source>
</evidence>
<gene>
    <name evidence="1" type="ORF">ACFQAU_02885</name>
</gene>
<protein>
    <submittedName>
        <fullName evidence="1">HNH endonuclease</fullName>
    </submittedName>
</protein>
<keyword evidence="1" id="KW-0255">Endonuclease</keyword>
<dbReference type="GO" id="GO:0004519">
    <property type="term" value="F:endonuclease activity"/>
    <property type="evidence" value="ECO:0007669"/>
    <property type="project" value="UniProtKB-KW"/>
</dbReference>
<evidence type="ECO:0000313" key="2">
    <source>
        <dbReference type="Proteomes" id="UP001596403"/>
    </source>
</evidence>
<accession>A0ABW1YU81</accession>
<keyword evidence="1" id="KW-0378">Hydrolase</keyword>
<dbReference type="EMBL" id="JBHSWA010000001">
    <property type="protein sequence ID" value="MFC6640831.1"/>
    <property type="molecule type" value="Genomic_DNA"/>
</dbReference>